<sequence>MRRARAIVGGYGSARASRASAVASSWACALLAGASGFFAMAGGVGAHGVLASGVAATAVLFGGLAVHATLPAPALRARPTRLRPPPVSAASQPRASMEHDPVPESWPPEPDRPLSADAAGALADLERECGELARVARSRRRPAAVTVAA</sequence>
<protein>
    <submittedName>
        <fullName evidence="3">Uncharacterized protein</fullName>
    </submittedName>
</protein>
<reference evidence="3 4" key="1">
    <citation type="submission" date="2019-03" db="EMBL/GenBank/DDBJ databases">
        <title>Genomic Encyclopedia of Type Strains, Phase IV (KMG-IV): sequencing the most valuable type-strain genomes for metagenomic binning, comparative biology and taxonomic classification.</title>
        <authorList>
            <person name="Goeker M."/>
        </authorList>
    </citation>
    <scope>NUCLEOTIDE SEQUENCE [LARGE SCALE GENOMIC DNA]</scope>
    <source>
        <strain evidence="3 4">DSM 102969</strain>
    </source>
</reference>
<dbReference type="AlphaFoldDB" id="A0A4R6R7W6"/>
<dbReference type="Proteomes" id="UP000294547">
    <property type="component" value="Unassembled WGS sequence"/>
</dbReference>
<keyword evidence="2" id="KW-0472">Membrane</keyword>
<evidence type="ECO:0000256" key="1">
    <source>
        <dbReference type="SAM" id="MobiDB-lite"/>
    </source>
</evidence>
<evidence type="ECO:0000313" key="4">
    <source>
        <dbReference type="Proteomes" id="UP000294547"/>
    </source>
</evidence>
<dbReference type="RefSeq" id="WP_126540446.1">
    <property type="nucleotide sequence ID" value="NZ_BSPM01000002.1"/>
</dbReference>
<comment type="caution">
    <text evidence="3">The sequence shown here is derived from an EMBL/GenBank/DDBJ whole genome shotgun (WGS) entry which is preliminary data.</text>
</comment>
<keyword evidence="2" id="KW-1133">Transmembrane helix</keyword>
<name>A0A4R6R7W6_9HYPH</name>
<keyword evidence="4" id="KW-1185">Reference proteome</keyword>
<proteinExistence type="predicted"/>
<keyword evidence="2" id="KW-0812">Transmembrane</keyword>
<evidence type="ECO:0000313" key="3">
    <source>
        <dbReference type="EMBL" id="TDP81855.1"/>
    </source>
</evidence>
<organism evidence="3 4">
    <name type="scientific">Oharaeibacter diazotrophicus</name>
    <dbReference type="NCBI Taxonomy" id="1920512"/>
    <lineage>
        <taxon>Bacteria</taxon>
        <taxon>Pseudomonadati</taxon>
        <taxon>Pseudomonadota</taxon>
        <taxon>Alphaproteobacteria</taxon>
        <taxon>Hyphomicrobiales</taxon>
        <taxon>Pleomorphomonadaceae</taxon>
        <taxon>Oharaeibacter</taxon>
    </lineage>
</organism>
<dbReference type="EMBL" id="SNXY01000011">
    <property type="protein sequence ID" value="TDP81855.1"/>
    <property type="molecule type" value="Genomic_DNA"/>
</dbReference>
<feature type="transmembrane region" description="Helical" evidence="2">
    <location>
        <begin position="50"/>
        <end position="75"/>
    </location>
</feature>
<feature type="transmembrane region" description="Helical" evidence="2">
    <location>
        <begin position="21"/>
        <end position="44"/>
    </location>
</feature>
<evidence type="ECO:0000256" key="2">
    <source>
        <dbReference type="SAM" id="Phobius"/>
    </source>
</evidence>
<gene>
    <name evidence="3" type="ORF">EDD54_4115</name>
</gene>
<feature type="region of interest" description="Disordered" evidence="1">
    <location>
        <begin position="75"/>
        <end position="116"/>
    </location>
</feature>
<accession>A0A4R6R7W6</accession>